<keyword evidence="1 4" id="KW-0732">Signal</keyword>
<dbReference type="EMBL" id="MGEK01000033">
    <property type="protein sequence ID" value="OGL81113.1"/>
    <property type="molecule type" value="Genomic_DNA"/>
</dbReference>
<keyword evidence="3" id="KW-1015">Disulfide bond</keyword>
<dbReference type="InterPro" id="IPR011936">
    <property type="entry name" value="Myxo_disulph_rpt"/>
</dbReference>
<evidence type="ECO:0008006" key="7">
    <source>
        <dbReference type="Google" id="ProtNLM"/>
    </source>
</evidence>
<name>A0A1F7US36_9BACT</name>
<dbReference type="NCBIfam" id="TIGR02232">
    <property type="entry name" value="myxo_disulf_rpt"/>
    <property type="match status" value="1"/>
</dbReference>
<comment type="caution">
    <text evidence="5">The sequence shown here is derived from an EMBL/GenBank/DDBJ whole genome shotgun (WGS) entry which is preliminary data.</text>
</comment>
<evidence type="ECO:0000256" key="3">
    <source>
        <dbReference type="ARBA" id="ARBA00023157"/>
    </source>
</evidence>
<keyword evidence="2" id="KW-0677">Repeat</keyword>
<evidence type="ECO:0000313" key="5">
    <source>
        <dbReference type="EMBL" id="OGL81113.1"/>
    </source>
</evidence>
<dbReference type="Proteomes" id="UP000176846">
    <property type="component" value="Unassembled WGS sequence"/>
</dbReference>
<accession>A0A1F7US36</accession>
<dbReference type="SUPFAM" id="SSF63825">
    <property type="entry name" value="YWTD domain"/>
    <property type="match status" value="1"/>
</dbReference>
<evidence type="ECO:0000256" key="2">
    <source>
        <dbReference type="ARBA" id="ARBA00022737"/>
    </source>
</evidence>
<evidence type="ECO:0000256" key="1">
    <source>
        <dbReference type="ARBA" id="ARBA00022729"/>
    </source>
</evidence>
<evidence type="ECO:0000313" key="6">
    <source>
        <dbReference type="Proteomes" id="UP000176846"/>
    </source>
</evidence>
<organism evidence="5 6">
    <name type="scientific">Candidatus Uhrbacteria bacterium RIFCSPLOWO2_01_FULL_47_25</name>
    <dbReference type="NCBI Taxonomy" id="1802402"/>
    <lineage>
        <taxon>Bacteria</taxon>
        <taxon>Candidatus Uhriibacteriota</taxon>
    </lineage>
</organism>
<protein>
    <recommendedName>
        <fullName evidence="7">DUF4215 domain-containing protein</fullName>
    </recommendedName>
</protein>
<proteinExistence type="predicted"/>
<feature type="chain" id="PRO_5009533122" description="DUF4215 domain-containing protein" evidence="4">
    <location>
        <begin position="24"/>
        <end position="443"/>
    </location>
</feature>
<feature type="signal peptide" evidence="4">
    <location>
        <begin position="1"/>
        <end position="23"/>
    </location>
</feature>
<sequence>MKRIFIAILAVLLMLAQWSPARAVTGDLVASVVFSNDCSLGVGIAYDGTNLWYSCYGGSPNLHRANPLTGIVDASYAIPASGLGALSYDATRNAIWAGADSDAVYRIDLDAGKNVTGSVLAFHTGDYCGLDDGLAFDANNVADPNDDVIYYSDDCWTTTIVSYDLTGAVVESFPFIGTGGHNSGLGIGGQLLYEADVFNPVQSVWVIDKVSKALQFTFSTNVPGEPNFHPEDLECDTNTFAGAGLHVMWSKEAYSPARAHAFEIPFGTCGVGGQPAACGDGDLDEGEECDDGNTADGDGCSHDCKNENQPPDCSGAMASLDELWPPNHKFVGISIIGVTDPDGDAVAITITDIAQDEPLNTVGDGNTCPDGDGVGTSTALLRAERSGTPKVPGDGRVYHVSFVADDGNGGECAGTITVCVPHDQRPGHVCVDQGPLYDSTTCL</sequence>
<dbReference type="AlphaFoldDB" id="A0A1F7US36"/>
<evidence type="ECO:0000256" key="4">
    <source>
        <dbReference type="SAM" id="SignalP"/>
    </source>
</evidence>
<reference evidence="5 6" key="1">
    <citation type="journal article" date="2016" name="Nat. Commun.">
        <title>Thousands of microbial genomes shed light on interconnected biogeochemical processes in an aquifer system.</title>
        <authorList>
            <person name="Anantharaman K."/>
            <person name="Brown C.T."/>
            <person name="Hug L.A."/>
            <person name="Sharon I."/>
            <person name="Castelle C.J."/>
            <person name="Probst A.J."/>
            <person name="Thomas B.C."/>
            <person name="Singh A."/>
            <person name="Wilkins M.J."/>
            <person name="Karaoz U."/>
            <person name="Brodie E.L."/>
            <person name="Williams K.H."/>
            <person name="Hubbard S.S."/>
            <person name="Banfield J.F."/>
        </authorList>
    </citation>
    <scope>NUCLEOTIDE SEQUENCE [LARGE SCALE GENOMIC DNA]</scope>
</reference>
<gene>
    <name evidence="5" type="ORF">A2936_00740</name>
</gene>